<feature type="transmembrane region" description="Helical" evidence="1">
    <location>
        <begin position="21"/>
        <end position="38"/>
    </location>
</feature>
<feature type="transmembrane region" description="Helical" evidence="1">
    <location>
        <begin position="50"/>
        <end position="72"/>
    </location>
</feature>
<reference evidence="2" key="1">
    <citation type="journal article" date="2022" name="bioRxiv">
        <title>Sequencing and chromosome-scale assembly of the giantPleurodeles waltlgenome.</title>
        <authorList>
            <person name="Brown T."/>
            <person name="Elewa A."/>
            <person name="Iarovenko S."/>
            <person name="Subramanian E."/>
            <person name="Araus A.J."/>
            <person name="Petzold A."/>
            <person name="Susuki M."/>
            <person name="Suzuki K.-i.T."/>
            <person name="Hayashi T."/>
            <person name="Toyoda A."/>
            <person name="Oliveira C."/>
            <person name="Osipova E."/>
            <person name="Leigh N.D."/>
            <person name="Simon A."/>
            <person name="Yun M.H."/>
        </authorList>
    </citation>
    <scope>NUCLEOTIDE SEQUENCE</scope>
    <source>
        <strain evidence="2">20211129_DDA</strain>
        <tissue evidence="2">Liver</tissue>
    </source>
</reference>
<comment type="caution">
    <text evidence="2">The sequence shown here is derived from an EMBL/GenBank/DDBJ whole genome shotgun (WGS) entry which is preliminary data.</text>
</comment>
<name>A0AAV7WDE4_PLEWA</name>
<keyword evidence="1" id="KW-1133">Transmembrane helix</keyword>
<keyword evidence="1" id="KW-0472">Membrane</keyword>
<proteinExistence type="predicted"/>
<evidence type="ECO:0000313" key="2">
    <source>
        <dbReference type="EMBL" id="KAJ1210315.1"/>
    </source>
</evidence>
<accession>A0AAV7WDE4</accession>
<evidence type="ECO:0000256" key="1">
    <source>
        <dbReference type="SAM" id="Phobius"/>
    </source>
</evidence>
<gene>
    <name evidence="2" type="ORF">NDU88_005681</name>
</gene>
<dbReference type="Proteomes" id="UP001066276">
    <property type="component" value="Chromosome 1_2"/>
</dbReference>
<sequence length="140" mass="15191">MHNTPYKKRDVRMISVPLAQFNVSINGLLWFSGSLYLAPSDPLCLCCEGYLRLLALLMRYICIAYALLDALLCRTGAPRGAGEKTGSSPGRTRLLAEAALPCQQLLPPDRAHSASRLPAAVLLLARADRAPRARGEQTAT</sequence>
<organism evidence="2 3">
    <name type="scientific">Pleurodeles waltl</name>
    <name type="common">Iberian ribbed newt</name>
    <dbReference type="NCBI Taxonomy" id="8319"/>
    <lineage>
        <taxon>Eukaryota</taxon>
        <taxon>Metazoa</taxon>
        <taxon>Chordata</taxon>
        <taxon>Craniata</taxon>
        <taxon>Vertebrata</taxon>
        <taxon>Euteleostomi</taxon>
        <taxon>Amphibia</taxon>
        <taxon>Batrachia</taxon>
        <taxon>Caudata</taxon>
        <taxon>Salamandroidea</taxon>
        <taxon>Salamandridae</taxon>
        <taxon>Pleurodelinae</taxon>
        <taxon>Pleurodeles</taxon>
    </lineage>
</organism>
<evidence type="ECO:0000313" key="3">
    <source>
        <dbReference type="Proteomes" id="UP001066276"/>
    </source>
</evidence>
<protein>
    <submittedName>
        <fullName evidence="2">Uncharacterized protein</fullName>
    </submittedName>
</protein>
<dbReference type="EMBL" id="JANPWB010000002">
    <property type="protein sequence ID" value="KAJ1210315.1"/>
    <property type="molecule type" value="Genomic_DNA"/>
</dbReference>
<dbReference type="AlphaFoldDB" id="A0AAV7WDE4"/>
<keyword evidence="1" id="KW-0812">Transmembrane</keyword>
<keyword evidence="3" id="KW-1185">Reference proteome</keyword>